<evidence type="ECO:0000256" key="10">
    <source>
        <dbReference type="ARBA" id="ARBA00023157"/>
    </source>
</evidence>
<name>A0ABV4CTL6_9BACT</name>
<proteinExistence type="inferred from homology"/>
<comment type="caution">
    <text evidence="16">The sequence shown here is derived from an EMBL/GenBank/DDBJ whole genome shotgun (WGS) entry which is preliminary data.</text>
</comment>
<dbReference type="InterPro" id="IPR004099">
    <property type="entry name" value="Pyr_nucl-diS_OxRdtase_dimer"/>
</dbReference>
<dbReference type="InterPro" id="IPR016156">
    <property type="entry name" value="FAD/NAD-linked_Rdtase_dimer_sf"/>
</dbReference>
<evidence type="ECO:0000256" key="4">
    <source>
        <dbReference type="ARBA" id="ARBA00016961"/>
    </source>
</evidence>
<evidence type="ECO:0000256" key="7">
    <source>
        <dbReference type="ARBA" id="ARBA00022827"/>
    </source>
</evidence>
<dbReference type="EC" id="1.8.1.4" evidence="3 13"/>
<dbReference type="Gene3D" id="3.50.50.60">
    <property type="entry name" value="FAD/NAD(P)-binding domain"/>
    <property type="match status" value="2"/>
</dbReference>
<keyword evidence="17" id="KW-1185">Reference proteome</keyword>
<evidence type="ECO:0000256" key="8">
    <source>
        <dbReference type="ARBA" id="ARBA00023002"/>
    </source>
</evidence>
<evidence type="ECO:0000256" key="5">
    <source>
        <dbReference type="ARBA" id="ARBA00022490"/>
    </source>
</evidence>
<evidence type="ECO:0000256" key="12">
    <source>
        <dbReference type="ARBA" id="ARBA00049187"/>
    </source>
</evidence>
<sequence length="438" mass="45879">MRKSDIIIIGSGPAGMEVAVRAVASGRDTVIIERDLLGGTCLNRGCIPTKALCRSAEVVRTVREASRYGVDVEGCTPSLLRALERKDAIVAELRGNVEMMLSKAEIVRGEARFVAGDTVVVDDMEYQAPMIVIATGSRASVLPIEGTEHALTSDGLLSLKSVPESICVIGGGVIGVEFACILAEFGVKVTVVEYCREILPGFDRDIAKRLHNLLSRRGIDIITSAAVTGISVDGCKCVEYTAKGRAAVIKAEEVLMAAGRSPVIPDGAAEIGIEVMRGITVNDGFATSVPGVYAVGDVNGRLMLAHAASAQAACLMGGDMKLSVIPAAVFSSPECAMVGVTEEECKEQNIAFKTAKAMFRSNGKAMAMGEADGLLKIIIDSASRLILGCHICGPHASDLVQEIAVAMSGGLTIDTVADTVHAHPTLGEVVWDAARSLR</sequence>
<keyword evidence="10" id="KW-1015">Disulfide bond</keyword>
<keyword evidence="7 13" id="KW-0274">FAD</keyword>
<dbReference type="Pfam" id="PF02852">
    <property type="entry name" value="Pyr_redox_dim"/>
    <property type="match status" value="1"/>
</dbReference>
<dbReference type="PIRSF" id="PIRSF000350">
    <property type="entry name" value="Mercury_reductase_MerA"/>
    <property type="match status" value="1"/>
</dbReference>
<protein>
    <recommendedName>
        <fullName evidence="4 13">Dihydrolipoyl dehydrogenase</fullName>
        <ecNumber evidence="3 13">1.8.1.4</ecNumber>
    </recommendedName>
</protein>
<comment type="catalytic activity">
    <reaction evidence="12 13">
        <text>N(6)-[(R)-dihydrolipoyl]-L-lysyl-[protein] + NAD(+) = N(6)-[(R)-lipoyl]-L-lysyl-[protein] + NADH + H(+)</text>
        <dbReference type="Rhea" id="RHEA:15045"/>
        <dbReference type="Rhea" id="RHEA-COMP:10474"/>
        <dbReference type="Rhea" id="RHEA-COMP:10475"/>
        <dbReference type="ChEBI" id="CHEBI:15378"/>
        <dbReference type="ChEBI" id="CHEBI:57540"/>
        <dbReference type="ChEBI" id="CHEBI:57945"/>
        <dbReference type="ChEBI" id="CHEBI:83099"/>
        <dbReference type="ChEBI" id="CHEBI:83100"/>
        <dbReference type="EC" id="1.8.1.4"/>
    </reaction>
</comment>
<evidence type="ECO:0000313" key="16">
    <source>
        <dbReference type="EMBL" id="MEY8244026.1"/>
    </source>
</evidence>
<dbReference type="Pfam" id="PF07992">
    <property type="entry name" value="Pyr_redox_2"/>
    <property type="match status" value="1"/>
</dbReference>
<feature type="domain" description="Pyridine nucleotide-disulphide oxidoreductase dimerisation" evidence="14">
    <location>
        <begin position="325"/>
        <end position="433"/>
    </location>
</feature>
<dbReference type="PANTHER" id="PTHR22912:SF217">
    <property type="entry name" value="DIHYDROLIPOYL DEHYDROGENASE"/>
    <property type="match status" value="1"/>
</dbReference>
<dbReference type="InterPro" id="IPR001100">
    <property type="entry name" value="Pyr_nuc-diS_OxRdtase"/>
</dbReference>
<dbReference type="PRINTS" id="PR00411">
    <property type="entry name" value="PNDRDTASEI"/>
</dbReference>
<evidence type="ECO:0000313" key="17">
    <source>
        <dbReference type="Proteomes" id="UP001565200"/>
    </source>
</evidence>
<comment type="miscellaneous">
    <text evidence="13">The active site is a redox-active disulfide bond.</text>
</comment>
<dbReference type="EMBL" id="JBCLPP010000001">
    <property type="protein sequence ID" value="MEY8244026.1"/>
    <property type="molecule type" value="Genomic_DNA"/>
</dbReference>
<dbReference type="RefSeq" id="WP_369863003.1">
    <property type="nucleotide sequence ID" value="NZ_JBCLPP010000001.1"/>
</dbReference>
<dbReference type="InterPro" id="IPR036188">
    <property type="entry name" value="FAD/NAD-bd_sf"/>
</dbReference>
<gene>
    <name evidence="16" type="primary">lpdA</name>
    <name evidence="16" type="ORF">AAK873_00165</name>
</gene>
<dbReference type="SUPFAM" id="SSF55424">
    <property type="entry name" value="FAD/NAD-linked reductases, dimerisation (C-terminal) domain"/>
    <property type="match status" value="1"/>
</dbReference>
<evidence type="ECO:0000259" key="14">
    <source>
        <dbReference type="Pfam" id="PF02852"/>
    </source>
</evidence>
<dbReference type="InterPro" id="IPR012999">
    <property type="entry name" value="Pyr_OxRdtase_I_AS"/>
</dbReference>
<organism evidence="16 17">
    <name type="scientific">Heminiphilus faecis</name>
    <dbReference type="NCBI Taxonomy" id="2601703"/>
    <lineage>
        <taxon>Bacteria</taxon>
        <taxon>Pseudomonadati</taxon>
        <taxon>Bacteroidota</taxon>
        <taxon>Bacteroidia</taxon>
        <taxon>Bacteroidales</taxon>
        <taxon>Muribaculaceae</taxon>
        <taxon>Heminiphilus</taxon>
    </lineage>
</organism>
<feature type="domain" description="FAD/NAD(P)-binding" evidence="15">
    <location>
        <begin position="5"/>
        <end position="312"/>
    </location>
</feature>
<comment type="cofactor">
    <cofactor evidence="13">
        <name>FAD</name>
        <dbReference type="ChEBI" id="CHEBI:57692"/>
    </cofactor>
    <text evidence="13">Binds 1 FAD per subunit.</text>
</comment>
<dbReference type="SUPFAM" id="SSF51905">
    <property type="entry name" value="FAD/NAD(P)-binding domain"/>
    <property type="match status" value="1"/>
</dbReference>
<evidence type="ECO:0000256" key="2">
    <source>
        <dbReference type="ARBA" id="ARBA00007532"/>
    </source>
</evidence>
<keyword evidence="5" id="KW-0963">Cytoplasm</keyword>
<evidence type="ECO:0000256" key="13">
    <source>
        <dbReference type="RuleBase" id="RU003692"/>
    </source>
</evidence>
<evidence type="ECO:0000259" key="15">
    <source>
        <dbReference type="Pfam" id="PF07992"/>
    </source>
</evidence>
<dbReference type="GO" id="GO:0004148">
    <property type="term" value="F:dihydrolipoyl dehydrogenase (NADH) activity"/>
    <property type="evidence" value="ECO:0007669"/>
    <property type="project" value="UniProtKB-EC"/>
</dbReference>
<evidence type="ECO:0000256" key="11">
    <source>
        <dbReference type="ARBA" id="ARBA00023284"/>
    </source>
</evidence>
<dbReference type="InterPro" id="IPR023753">
    <property type="entry name" value="FAD/NAD-binding_dom"/>
</dbReference>
<dbReference type="NCBIfam" id="TIGR01350">
    <property type="entry name" value="lipoamide_DH"/>
    <property type="match status" value="1"/>
</dbReference>
<evidence type="ECO:0000256" key="6">
    <source>
        <dbReference type="ARBA" id="ARBA00022630"/>
    </source>
</evidence>
<keyword evidence="11 13" id="KW-0676">Redox-active center</keyword>
<evidence type="ECO:0000256" key="9">
    <source>
        <dbReference type="ARBA" id="ARBA00023027"/>
    </source>
</evidence>
<dbReference type="InterPro" id="IPR006258">
    <property type="entry name" value="Lipoamide_DH"/>
</dbReference>
<dbReference type="PANTHER" id="PTHR22912">
    <property type="entry name" value="DISULFIDE OXIDOREDUCTASE"/>
    <property type="match status" value="1"/>
</dbReference>
<dbReference type="Gene3D" id="3.30.390.30">
    <property type="match status" value="1"/>
</dbReference>
<evidence type="ECO:0000256" key="3">
    <source>
        <dbReference type="ARBA" id="ARBA00012608"/>
    </source>
</evidence>
<dbReference type="Proteomes" id="UP001565200">
    <property type="component" value="Unassembled WGS sequence"/>
</dbReference>
<dbReference type="PROSITE" id="PS00076">
    <property type="entry name" value="PYRIDINE_REDOX_1"/>
    <property type="match status" value="1"/>
</dbReference>
<comment type="similarity">
    <text evidence="2 13">Belongs to the class-I pyridine nucleotide-disulfide oxidoreductase family.</text>
</comment>
<dbReference type="PRINTS" id="PR00368">
    <property type="entry name" value="FADPNR"/>
</dbReference>
<reference evidence="16 17" key="1">
    <citation type="submission" date="2024-03" db="EMBL/GenBank/DDBJ databases">
        <title>Mouse gut bacterial collection (mGBC) of GemPharmatech.</title>
        <authorList>
            <person name="He Y."/>
            <person name="Dong L."/>
            <person name="Wu D."/>
            <person name="Gao X."/>
            <person name="Lin Z."/>
        </authorList>
    </citation>
    <scope>NUCLEOTIDE SEQUENCE [LARGE SCALE GENOMIC DNA]</scope>
    <source>
        <strain evidence="16 17">54-13</strain>
    </source>
</reference>
<keyword evidence="8 13" id="KW-0560">Oxidoreductase</keyword>
<accession>A0ABV4CTL6</accession>
<keyword evidence="9 13" id="KW-0520">NAD</keyword>
<comment type="subcellular location">
    <subcellularLocation>
        <location evidence="1">Cytoplasm</location>
    </subcellularLocation>
</comment>
<dbReference type="InterPro" id="IPR050151">
    <property type="entry name" value="Class-I_Pyr_Nuc-Dis_Oxidored"/>
</dbReference>
<keyword evidence="6 13" id="KW-0285">Flavoprotein</keyword>
<evidence type="ECO:0000256" key="1">
    <source>
        <dbReference type="ARBA" id="ARBA00004496"/>
    </source>
</evidence>